<dbReference type="SUPFAM" id="SSF52317">
    <property type="entry name" value="Class I glutamine amidotransferase-like"/>
    <property type="match status" value="1"/>
</dbReference>
<protein>
    <recommendedName>
        <fullName evidence="11">CTP synthase</fullName>
        <ecNumber evidence="11">6.3.4.2</ecNumber>
    </recommendedName>
    <alternativeName>
        <fullName evidence="11">Cytidine 5'-triphosphate synthase</fullName>
    </alternativeName>
    <alternativeName>
        <fullName evidence="11">Cytidine triphosphate synthetase</fullName>
        <shortName evidence="11">CTP synthetase</shortName>
        <shortName evidence="11">CTPS</shortName>
    </alternativeName>
    <alternativeName>
        <fullName evidence="11">UTP--ammonia ligase</fullName>
    </alternativeName>
</protein>
<evidence type="ECO:0000256" key="9">
    <source>
        <dbReference type="ARBA" id="ARBA00022975"/>
    </source>
</evidence>
<dbReference type="PANTHER" id="PTHR11550">
    <property type="entry name" value="CTP SYNTHASE"/>
    <property type="match status" value="1"/>
</dbReference>
<evidence type="ECO:0000256" key="4">
    <source>
        <dbReference type="ARBA" id="ARBA00022723"/>
    </source>
</evidence>
<feature type="binding site" evidence="11">
    <location>
        <position position="225"/>
    </location>
    <ligand>
        <name>CTP</name>
        <dbReference type="ChEBI" id="CHEBI:37563"/>
        <note>allosteric inhibitor</note>
    </ligand>
</feature>
<dbReference type="NCBIfam" id="NF003792">
    <property type="entry name" value="PRK05380.1"/>
    <property type="match status" value="1"/>
</dbReference>
<dbReference type="InterPro" id="IPR027417">
    <property type="entry name" value="P-loop_NTPase"/>
</dbReference>
<dbReference type="CDD" id="cd01746">
    <property type="entry name" value="GATase1_CTP_Synthase"/>
    <property type="match status" value="1"/>
</dbReference>
<dbReference type="PROSITE" id="PS51273">
    <property type="entry name" value="GATASE_TYPE_1"/>
    <property type="match status" value="1"/>
</dbReference>
<comment type="subunit">
    <text evidence="11">Homotetramer.</text>
</comment>
<evidence type="ECO:0000256" key="10">
    <source>
        <dbReference type="ARBA" id="ARBA00047781"/>
    </source>
</evidence>
<keyword evidence="9 11" id="KW-0665">Pyrimidine biosynthesis</keyword>
<feature type="region of interest" description="Amidoligase domain" evidence="11">
    <location>
        <begin position="1"/>
        <end position="268"/>
    </location>
</feature>
<comment type="catalytic activity">
    <reaction evidence="11">
        <text>L-glutamine + H2O = L-glutamate + NH4(+)</text>
        <dbReference type="Rhea" id="RHEA:15889"/>
        <dbReference type="ChEBI" id="CHEBI:15377"/>
        <dbReference type="ChEBI" id="CHEBI:28938"/>
        <dbReference type="ChEBI" id="CHEBI:29985"/>
        <dbReference type="ChEBI" id="CHEBI:58359"/>
    </reaction>
</comment>
<feature type="binding site" evidence="11">
    <location>
        <begin position="189"/>
        <end position="194"/>
    </location>
    <ligand>
        <name>CTP</name>
        <dbReference type="ChEBI" id="CHEBI:37563"/>
        <note>allosteric inhibitor</note>
    </ligand>
</feature>
<comment type="catalytic activity">
    <reaction evidence="11">
        <text>UTP + NH4(+) + ATP = CTP + ADP + phosphate + 2 H(+)</text>
        <dbReference type="Rhea" id="RHEA:16597"/>
        <dbReference type="ChEBI" id="CHEBI:15378"/>
        <dbReference type="ChEBI" id="CHEBI:28938"/>
        <dbReference type="ChEBI" id="CHEBI:30616"/>
        <dbReference type="ChEBI" id="CHEBI:37563"/>
        <dbReference type="ChEBI" id="CHEBI:43474"/>
        <dbReference type="ChEBI" id="CHEBI:46398"/>
        <dbReference type="ChEBI" id="CHEBI:456216"/>
    </reaction>
</comment>
<keyword evidence="7 11" id="KW-0460">Magnesium</keyword>
<name>A0A9D5JZU6_9BACT</name>
<evidence type="ECO:0000256" key="5">
    <source>
        <dbReference type="ARBA" id="ARBA00022741"/>
    </source>
</evidence>
<feature type="binding site" evidence="11">
    <location>
        <position position="16"/>
    </location>
    <ligand>
        <name>UTP</name>
        <dbReference type="ChEBI" id="CHEBI:46398"/>
    </ligand>
</feature>
<keyword evidence="5 11" id="KW-0547">Nucleotide-binding</keyword>
<dbReference type="SUPFAM" id="SSF52540">
    <property type="entry name" value="P-loop containing nucleoside triphosphate hydrolases"/>
    <property type="match status" value="1"/>
</dbReference>
<evidence type="ECO:0000313" key="14">
    <source>
        <dbReference type="EMBL" id="MBD3327332.1"/>
    </source>
</evidence>
<evidence type="ECO:0000256" key="2">
    <source>
        <dbReference type="ARBA" id="ARBA00007533"/>
    </source>
</evidence>
<feature type="binding site" evidence="11">
    <location>
        <position position="243"/>
    </location>
    <ligand>
        <name>ATP</name>
        <dbReference type="ChEBI" id="CHEBI:30616"/>
    </ligand>
</feature>
<dbReference type="InterPro" id="IPR004468">
    <property type="entry name" value="CTP_synthase"/>
</dbReference>
<dbReference type="FunFam" id="3.40.50.880:FF:000002">
    <property type="entry name" value="CTP synthase"/>
    <property type="match status" value="1"/>
</dbReference>
<feature type="binding site" evidence="11">
    <location>
        <position position="407"/>
    </location>
    <ligand>
        <name>L-glutamine</name>
        <dbReference type="ChEBI" id="CHEBI:58359"/>
    </ligand>
</feature>
<organism evidence="14 15">
    <name type="scientific">candidate division KSB3 bacterium</name>
    <dbReference type="NCBI Taxonomy" id="2044937"/>
    <lineage>
        <taxon>Bacteria</taxon>
        <taxon>candidate division KSB3</taxon>
    </lineage>
</organism>
<feature type="binding site" evidence="11">
    <location>
        <position position="16"/>
    </location>
    <ligand>
        <name>CTP</name>
        <dbReference type="ChEBI" id="CHEBI:37563"/>
        <note>allosteric inhibitor</note>
    </ligand>
</feature>
<dbReference type="GO" id="GO:0005829">
    <property type="term" value="C:cytosol"/>
    <property type="evidence" value="ECO:0007669"/>
    <property type="project" value="TreeGrafter"/>
</dbReference>
<evidence type="ECO:0000256" key="1">
    <source>
        <dbReference type="ARBA" id="ARBA00005171"/>
    </source>
</evidence>
<dbReference type="Proteomes" id="UP000649604">
    <property type="component" value="Unassembled WGS sequence"/>
</dbReference>
<comment type="miscellaneous">
    <text evidence="11">CTPSs have evolved a hybrid strategy for distinguishing between UTP and CTP. The overlapping regions of the product feedback inhibitory and substrate sites recognize a common feature in both compounds, the triphosphate moiety. To differentiate isosteric substrate and product pyrimidine rings, an additional pocket far from the expected kinase/ligase catalytic site, specifically recognizes the cytosine and ribose portions of the product inhibitor.</text>
</comment>
<dbReference type="HAMAP" id="MF_01227">
    <property type="entry name" value="PyrG"/>
    <property type="match status" value="1"/>
</dbReference>
<feature type="binding site" evidence="11">
    <location>
        <position position="142"/>
    </location>
    <ligand>
        <name>Mg(2+)</name>
        <dbReference type="ChEBI" id="CHEBI:18420"/>
    </ligand>
</feature>
<evidence type="ECO:0000256" key="8">
    <source>
        <dbReference type="ARBA" id="ARBA00022962"/>
    </source>
</evidence>
<reference evidence="14" key="1">
    <citation type="submission" date="2019-11" db="EMBL/GenBank/DDBJ databases">
        <title>Microbial mats filling the niche in hypersaline microbial mats.</title>
        <authorList>
            <person name="Wong H.L."/>
            <person name="Macleod F.I."/>
            <person name="White R.A. III"/>
            <person name="Burns B.P."/>
        </authorList>
    </citation>
    <scope>NUCLEOTIDE SEQUENCE</scope>
    <source>
        <strain evidence="14">Rbin_158</strain>
    </source>
</reference>
<feature type="active site" description="Nucleophile; for glutamine hydrolysis" evidence="11">
    <location>
        <position position="383"/>
    </location>
</feature>
<feature type="domain" description="CTP synthase N-terminal" evidence="13">
    <location>
        <begin position="6"/>
        <end position="268"/>
    </location>
</feature>
<dbReference type="Gene3D" id="3.40.50.880">
    <property type="match status" value="1"/>
</dbReference>
<dbReference type="Pfam" id="PF06418">
    <property type="entry name" value="CTP_synth_N"/>
    <property type="match status" value="1"/>
</dbReference>
<dbReference type="InterPro" id="IPR029062">
    <property type="entry name" value="Class_I_gatase-like"/>
</dbReference>
<evidence type="ECO:0000256" key="11">
    <source>
        <dbReference type="HAMAP-Rule" id="MF_01227"/>
    </source>
</evidence>
<dbReference type="EC" id="6.3.4.2" evidence="11"/>
<dbReference type="GO" id="GO:0042802">
    <property type="term" value="F:identical protein binding"/>
    <property type="evidence" value="ECO:0007669"/>
    <property type="project" value="TreeGrafter"/>
</dbReference>
<dbReference type="FunFam" id="3.40.50.300:FF:000009">
    <property type="entry name" value="CTP synthase"/>
    <property type="match status" value="1"/>
</dbReference>
<dbReference type="GO" id="GO:0003883">
    <property type="term" value="F:CTP synthase activity"/>
    <property type="evidence" value="ECO:0007669"/>
    <property type="project" value="UniProtKB-UniRule"/>
</dbReference>
<proteinExistence type="inferred from homology"/>
<feature type="binding site" evidence="11">
    <location>
        <begin position="189"/>
        <end position="194"/>
    </location>
    <ligand>
        <name>UTP</name>
        <dbReference type="ChEBI" id="CHEBI:46398"/>
    </ligand>
</feature>
<feature type="binding site" evidence="11">
    <location>
        <position position="57"/>
    </location>
    <ligand>
        <name>L-glutamine</name>
        <dbReference type="ChEBI" id="CHEBI:58359"/>
    </ligand>
</feature>
<feature type="binding site" evidence="11">
    <location>
        <begin position="17"/>
        <end position="22"/>
    </location>
    <ligand>
        <name>ATP</name>
        <dbReference type="ChEBI" id="CHEBI:30616"/>
    </ligand>
</feature>
<keyword evidence="6 11" id="KW-0067">ATP-binding</keyword>
<dbReference type="EMBL" id="WJJP01000722">
    <property type="protein sequence ID" value="MBD3327332.1"/>
    <property type="molecule type" value="Genomic_DNA"/>
</dbReference>
<dbReference type="GO" id="GO:0005524">
    <property type="term" value="F:ATP binding"/>
    <property type="evidence" value="ECO:0007669"/>
    <property type="project" value="UniProtKB-KW"/>
</dbReference>
<feature type="domain" description="Glutamine amidotransferase" evidence="12">
    <location>
        <begin position="304"/>
        <end position="528"/>
    </location>
</feature>
<dbReference type="InterPro" id="IPR017926">
    <property type="entry name" value="GATASE"/>
</dbReference>
<comment type="caution">
    <text evidence="14">The sequence shown here is derived from an EMBL/GenBank/DDBJ whole genome shotgun (WGS) entry which is preliminary data.</text>
</comment>
<gene>
    <name evidence="11" type="primary">pyrG</name>
    <name evidence="14" type="ORF">GF339_22290</name>
</gene>
<comment type="caution">
    <text evidence="11">Lacks conserved residue(s) required for the propagation of feature annotation.</text>
</comment>
<dbReference type="PANTHER" id="PTHR11550:SF0">
    <property type="entry name" value="CTP SYNTHASE-RELATED"/>
    <property type="match status" value="1"/>
</dbReference>
<keyword evidence="3 11" id="KW-0436">Ligase</keyword>
<comment type="pathway">
    <text evidence="1 11">Pyrimidine metabolism; CTP biosynthesis via de novo pathway; CTP from UDP: step 2/2.</text>
</comment>
<dbReference type="InterPro" id="IPR033828">
    <property type="entry name" value="GATase1_CTP_Synthase"/>
</dbReference>
<dbReference type="GO" id="GO:0097268">
    <property type="term" value="C:cytoophidium"/>
    <property type="evidence" value="ECO:0007669"/>
    <property type="project" value="UniProtKB-ARBA"/>
</dbReference>
<comment type="similarity">
    <text evidence="2 11">Belongs to the CTP synthase family.</text>
</comment>
<evidence type="ECO:0000313" key="15">
    <source>
        <dbReference type="Proteomes" id="UP000649604"/>
    </source>
</evidence>
<evidence type="ECO:0000256" key="6">
    <source>
        <dbReference type="ARBA" id="ARBA00022840"/>
    </source>
</evidence>
<sequence length="537" mass="59833">MTNQPKYIFITGGVMSSLGKGIAASSIGALLESRGFTVTLQKFDPYINVDPGTMNPYQHGEVYVTDDGAETDLDLGHYERFTNTTTTRYHNITTGQIYHSVIMKERRGDYLGDTVQVIPHITDEIKSAITRIAEGNDVVITEIGGTVGDIESLPFLEAIRQFKTDIGPENILYIHLTYVPYIQTAEELKTKPTQHSVKSLREIGIQADILLCRTDRPLPPGVKNKIALFCNVSTEAVITAPNVEYTYQVPYTFYTEKLDQKIIDFLQLRGGHDPDLSDWEEIIQRLESPKYTTTIGIVGKYVALQDSYKSMTEALIHGGIANQTNVQLEWIDAEHIEQQGAASVLSSIDGILVPGGFGKRGIEGKIGAARYAREHHVPYLGLCLGLQCAVIEFARNVCGFKNANSSEFDPSAKYLVIDFLPDQRNLHEKGGTMRLGAYPCVLKPHTLVQQAYGKTNISERHRHRYEVNNDYVKDLTEYGLVVSGAAPDGSLVEIIELRDHPWFVGTQFHPEYKSKPRKPHPLFSGFIKAAVARSNLL</sequence>
<dbReference type="GO" id="GO:0019856">
    <property type="term" value="P:pyrimidine nucleobase biosynthetic process"/>
    <property type="evidence" value="ECO:0007669"/>
    <property type="project" value="TreeGrafter"/>
</dbReference>
<feature type="active site" evidence="11">
    <location>
        <position position="509"/>
    </location>
</feature>
<accession>A0A9D5JZU6</accession>
<feature type="binding site" evidence="11">
    <location>
        <begin position="384"/>
        <end position="387"/>
    </location>
    <ligand>
        <name>L-glutamine</name>
        <dbReference type="ChEBI" id="CHEBI:58359"/>
    </ligand>
</feature>
<feature type="binding site" evidence="11">
    <location>
        <position position="225"/>
    </location>
    <ligand>
        <name>UTP</name>
        <dbReference type="ChEBI" id="CHEBI:46398"/>
    </ligand>
</feature>
<dbReference type="GO" id="GO:0046872">
    <property type="term" value="F:metal ion binding"/>
    <property type="evidence" value="ECO:0007669"/>
    <property type="project" value="UniProtKB-KW"/>
</dbReference>
<feature type="binding site" evidence="11">
    <location>
        <position position="74"/>
    </location>
    <ligand>
        <name>ATP</name>
        <dbReference type="ChEBI" id="CHEBI:30616"/>
    </ligand>
</feature>
<dbReference type="InterPro" id="IPR017456">
    <property type="entry name" value="CTP_synthase_N"/>
</dbReference>
<dbReference type="Pfam" id="PF00117">
    <property type="entry name" value="GATase"/>
    <property type="match status" value="1"/>
</dbReference>
<feature type="binding site" evidence="11">
    <location>
        <position position="74"/>
    </location>
    <ligand>
        <name>Mg(2+)</name>
        <dbReference type="ChEBI" id="CHEBI:18420"/>
    </ligand>
</feature>
<keyword evidence="4 11" id="KW-0479">Metal-binding</keyword>
<evidence type="ECO:0000259" key="12">
    <source>
        <dbReference type="Pfam" id="PF00117"/>
    </source>
</evidence>
<feature type="binding site" evidence="11">
    <location>
        <position position="464"/>
    </location>
    <ligand>
        <name>L-glutamine</name>
        <dbReference type="ChEBI" id="CHEBI:58359"/>
    </ligand>
</feature>
<feature type="binding site" evidence="11">
    <location>
        <position position="356"/>
    </location>
    <ligand>
        <name>L-glutamine</name>
        <dbReference type="ChEBI" id="CHEBI:58359"/>
    </ligand>
</feature>
<comment type="activity regulation">
    <text evidence="11">Allosterically activated by GTP, when glutamine is the substrate; GTP has no effect on the reaction when ammonia is the substrate. The allosteric effector GTP functions by stabilizing the protein conformation that binds the tetrahedral intermediate(s) formed during glutamine hydrolysis. Inhibited by the product CTP, via allosteric rather than competitive inhibition.</text>
</comment>
<dbReference type="Gene3D" id="3.40.50.300">
    <property type="entry name" value="P-loop containing nucleotide triphosphate hydrolases"/>
    <property type="match status" value="1"/>
</dbReference>
<keyword evidence="8 11" id="KW-0315">Glutamine amidotransferase</keyword>
<comment type="function">
    <text evidence="11">Catalyzes the ATP-dependent amination of UTP to CTP with either L-glutamine or ammonia as the source of nitrogen. Regulates intracellular CTP levels through interactions with the four ribonucleotide triphosphates.</text>
</comment>
<evidence type="ECO:0000256" key="3">
    <source>
        <dbReference type="ARBA" id="ARBA00022598"/>
    </source>
</evidence>
<dbReference type="NCBIfam" id="TIGR00337">
    <property type="entry name" value="PyrG"/>
    <property type="match status" value="1"/>
</dbReference>
<dbReference type="GO" id="GO:0044210">
    <property type="term" value="P:'de novo' CTP biosynthetic process"/>
    <property type="evidence" value="ECO:0007669"/>
    <property type="project" value="UniProtKB-UniRule"/>
</dbReference>
<feature type="binding site" evidence="11">
    <location>
        <begin position="149"/>
        <end position="151"/>
    </location>
    <ligand>
        <name>CTP</name>
        <dbReference type="ChEBI" id="CHEBI:37563"/>
        <note>allosteric inhibitor</note>
    </ligand>
</feature>
<dbReference type="AlphaFoldDB" id="A0A9D5JZU6"/>
<evidence type="ECO:0000256" key="7">
    <source>
        <dbReference type="ARBA" id="ARBA00022842"/>
    </source>
</evidence>
<comment type="catalytic activity">
    <reaction evidence="10 11">
        <text>UTP + L-glutamine + ATP + H2O = CTP + L-glutamate + ADP + phosphate + 2 H(+)</text>
        <dbReference type="Rhea" id="RHEA:26426"/>
        <dbReference type="ChEBI" id="CHEBI:15377"/>
        <dbReference type="ChEBI" id="CHEBI:15378"/>
        <dbReference type="ChEBI" id="CHEBI:29985"/>
        <dbReference type="ChEBI" id="CHEBI:30616"/>
        <dbReference type="ChEBI" id="CHEBI:37563"/>
        <dbReference type="ChEBI" id="CHEBI:43474"/>
        <dbReference type="ChEBI" id="CHEBI:46398"/>
        <dbReference type="ChEBI" id="CHEBI:58359"/>
        <dbReference type="ChEBI" id="CHEBI:456216"/>
        <dbReference type="EC" id="6.3.4.2"/>
    </reaction>
</comment>
<evidence type="ECO:0000259" key="13">
    <source>
        <dbReference type="Pfam" id="PF06418"/>
    </source>
</evidence>
<dbReference type="CDD" id="cd03113">
    <property type="entry name" value="CTPS_N"/>
    <property type="match status" value="1"/>
</dbReference>
<feature type="active site" evidence="11">
    <location>
        <position position="511"/>
    </location>
</feature>